<evidence type="ECO:0000313" key="7">
    <source>
        <dbReference type="EMBL" id="EHK55758.1"/>
    </source>
</evidence>
<dbReference type="GO" id="GO:0016810">
    <property type="term" value="F:hydrolase activity, acting on carbon-nitrogen (but not peptide) bonds"/>
    <property type="evidence" value="ECO:0007669"/>
    <property type="project" value="InterPro"/>
</dbReference>
<sequence length="206" mass="22801">MWWQTAAALTRKASSFRFDFGRGVEVVKSATALQKVAAFERMSAFVQKFDEDLAVRRIDDAADVHRIDPTAIVDNLIMGEAELRDLAGDPLVHFGAHTMTHVNLRRVSAERLQREIRESADVVERYAGRRPQSFCYPYGFPSAVSDREISAAAEAGFPVAVTTQPGVLSAASSERPTGMPRVSLNGSFQKKHYVKALISGLPFRFI</sequence>
<dbReference type="InterPro" id="IPR011330">
    <property type="entry name" value="Glyco_hydro/deAcase_b/a-brl"/>
</dbReference>
<dbReference type="Gene3D" id="3.20.20.370">
    <property type="entry name" value="Glycoside hydrolase/deacetylase"/>
    <property type="match status" value="1"/>
</dbReference>
<name>H0HU31_9HYPH</name>
<dbReference type="PANTHER" id="PTHR34216">
    <property type="match status" value="1"/>
</dbReference>
<dbReference type="OrthoDB" id="9782872at2"/>
<evidence type="ECO:0000256" key="1">
    <source>
        <dbReference type="ARBA" id="ARBA00003236"/>
    </source>
</evidence>
<comment type="similarity">
    <text evidence="2">Belongs to the polysaccharide deacetylase family.</text>
</comment>
<protein>
    <recommendedName>
        <fullName evidence="3">Chitooligosaccharide deacetylase</fullName>
    </recommendedName>
    <alternativeName>
        <fullName evidence="5">Nodulation protein B</fullName>
    </alternativeName>
</protein>
<accession>H0HU31</accession>
<dbReference type="Pfam" id="PF01522">
    <property type="entry name" value="Polysacc_deac_1"/>
    <property type="match status" value="1"/>
</dbReference>
<gene>
    <name evidence="7" type="ORF">MAXJ12_18363</name>
</gene>
<dbReference type="EMBL" id="AHAM01000148">
    <property type="protein sequence ID" value="EHK55758.1"/>
    <property type="molecule type" value="Genomic_DNA"/>
</dbReference>
<evidence type="ECO:0000256" key="3">
    <source>
        <dbReference type="ARBA" id="ARBA00020071"/>
    </source>
</evidence>
<proteinExistence type="inferred from homology"/>
<keyword evidence="8" id="KW-1185">Reference proteome</keyword>
<keyword evidence="4" id="KW-0732">Signal</keyword>
<dbReference type="Proteomes" id="UP000003250">
    <property type="component" value="Unassembled WGS sequence"/>
</dbReference>
<evidence type="ECO:0000313" key="8">
    <source>
        <dbReference type="Proteomes" id="UP000003250"/>
    </source>
</evidence>
<dbReference type="GO" id="GO:0005975">
    <property type="term" value="P:carbohydrate metabolic process"/>
    <property type="evidence" value="ECO:0007669"/>
    <property type="project" value="InterPro"/>
</dbReference>
<evidence type="ECO:0000256" key="5">
    <source>
        <dbReference type="ARBA" id="ARBA00032976"/>
    </source>
</evidence>
<dbReference type="PANTHER" id="PTHR34216:SF7">
    <property type="entry name" value="POLY-BETA-1,6-N-ACETYL-D-GLUCOSAMINE N-DEACETYLASE"/>
    <property type="match status" value="1"/>
</dbReference>
<comment type="function">
    <text evidence="1">Is involved in generating a small heat-stable compound (Nod), an acylated oligomer of N-acetylglucosamine, that stimulates mitosis in various plant protoplasts.</text>
</comment>
<dbReference type="PATRIC" id="fig|1107882.3.peg.3591"/>
<evidence type="ECO:0000259" key="6">
    <source>
        <dbReference type="Pfam" id="PF01522"/>
    </source>
</evidence>
<organism evidence="7 8">
    <name type="scientific">Mesorhizobium alhagi CCNWXJ12-2</name>
    <dbReference type="NCBI Taxonomy" id="1107882"/>
    <lineage>
        <taxon>Bacteria</taxon>
        <taxon>Pseudomonadati</taxon>
        <taxon>Pseudomonadota</taxon>
        <taxon>Alphaproteobacteria</taxon>
        <taxon>Hyphomicrobiales</taxon>
        <taxon>Phyllobacteriaceae</taxon>
        <taxon>Allomesorhizobium</taxon>
    </lineage>
</organism>
<dbReference type="RefSeq" id="WP_008837291.1">
    <property type="nucleotide sequence ID" value="NZ_AHAM01000148.1"/>
</dbReference>
<reference evidence="7 8" key="1">
    <citation type="journal article" date="2012" name="J. Bacteriol.">
        <title>Draft Genome Sequence of Mesorhizobium alhagi CCNWXJ12-2T, a Novel Salt-Resistant Species Isolated from the Desert of Northwestern China.</title>
        <authorList>
            <person name="Zhou M."/>
            <person name="Chen W."/>
            <person name="Chen H."/>
            <person name="Wei G."/>
        </authorList>
    </citation>
    <scope>NUCLEOTIDE SEQUENCE [LARGE SCALE GENOMIC DNA]</scope>
    <source>
        <strain evidence="7 8">CCNWXJ12-2</strain>
    </source>
</reference>
<dbReference type="InterPro" id="IPR051398">
    <property type="entry name" value="Polysacch_Deacetylase"/>
</dbReference>
<feature type="domain" description="NodB homology" evidence="6">
    <location>
        <begin position="80"/>
        <end position="158"/>
    </location>
</feature>
<evidence type="ECO:0000256" key="2">
    <source>
        <dbReference type="ARBA" id="ARBA00010973"/>
    </source>
</evidence>
<dbReference type="AlphaFoldDB" id="H0HU31"/>
<dbReference type="SUPFAM" id="SSF88713">
    <property type="entry name" value="Glycoside hydrolase/deacetylase"/>
    <property type="match status" value="1"/>
</dbReference>
<dbReference type="InterPro" id="IPR002509">
    <property type="entry name" value="NODB_dom"/>
</dbReference>
<evidence type="ECO:0000256" key="4">
    <source>
        <dbReference type="ARBA" id="ARBA00022729"/>
    </source>
</evidence>